<sequence>MEPAATAAERERREFITRGTIFDLKYRCGAEGRCTCAGAPSCRFPSCFTLRPIIKGAEIQAERNQYEVEDAPTASIRALVELAKHEKLEETVKGIQHLVHSLVTTGAKGAPLASELLEKETEFTVGRPVQGSDSAAEGVNPLRTDEALREEVISLYLWRASLLVCLRRDEEAVNSLLNLSRSLEQKHRTRLLAAATTWGCLSDMEIIYYRSLVKQYQPFPLSETIAYDIPLLLPRVFDFMKGDDYHIEYCVHLVFSKEVTATVSRAQAAQQHHDVTEDPMRSLCIPMSMQYYRFRISTEFWKHFLSLLCMPPVPPPTETEEKRNVAVELGLTPNYVLDAVGRSMLLHHLVIYADTRQKEIDNNVVQERVTHLEATGKRPEPGDYDVVLTAGETRVAVGRMRQLLVVVKTYEEKEAARVEGATTSTAMGAEPEKEQLKKD</sequence>
<feature type="compositionally biased region" description="Basic and acidic residues" evidence="1">
    <location>
        <begin position="430"/>
        <end position="439"/>
    </location>
</feature>
<evidence type="ECO:0000313" key="3">
    <source>
        <dbReference type="Proteomes" id="UP000515908"/>
    </source>
</evidence>
<feature type="region of interest" description="Disordered" evidence="1">
    <location>
        <begin position="416"/>
        <end position="439"/>
    </location>
</feature>
<dbReference type="Proteomes" id="UP000515908">
    <property type="component" value="Chromosome 26"/>
</dbReference>
<organism evidence="2 3">
    <name type="scientific">Angomonas deanei</name>
    <dbReference type="NCBI Taxonomy" id="59799"/>
    <lineage>
        <taxon>Eukaryota</taxon>
        <taxon>Discoba</taxon>
        <taxon>Euglenozoa</taxon>
        <taxon>Kinetoplastea</taxon>
        <taxon>Metakinetoplastina</taxon>
        <taxon>Trypanosomatida</taxon>
        <taxon>Trypanosomatidae</taxon>
        <taxon>Strigomonadinae</taxon>
        <taxon>Angomonas</taxon>
    </lineage>
</organism>
<gene>
    <name evidence="2" type="ORF">ADEAN_000996800</name>
</gene>
<dbReference type="VEuPathDB" id="TriTrypDB:ADEAN_000996800"/>
<evidence type="ECO:0000256" key="1">
    <source>
        <dbReference type="SAM" id="MobiDB-lite"/>
    </source>
</evidence>
<name>A0A7G2CU23_9TRYP</name>
<dbReference type="EMBL" id="LR877170">
    <property type="protein sequence ID" value="CAD2222424.1"/>
    <property type="molecule type" value="Genomic_DNA"/>
</dbReference>
<proteinExistence type="predicted"/>
<reference evidence="2 3" key="1">
    <citation type="submission" date="2020-08" db="EMBL/GenBank/DDBJ databases">
        <authorList>
            <person name="Newling K."/>
            <person name="Davey J."/>
            <person name="Forrester S."/>
        </authorList>
    </citation>
    <scope>NUCLEOTIDE SEQUENCE [LARGE SCALE GENOMIC DNA]</scope>
    <source>
        <strain evidence="3">Crithidia deanei Carvalho (ATCC PRA-265)</strain>
    </source>
</reference>
<keyword evidence="3" id="KW-1185">Reference proteome</keyword>
<dbReference type="AlphaFoldDB" id="A0A7G2CU23"/>
<protein>
    <submittedName>
        <fullName evidence="2">Uncharacterized protein</fullName>
    </submittedName>
</protein>
<evidence type="ECO:0000313" key="2">
    <source>
        <dbReference type="EMBL" id="CAD2222424.1"/>
    </source>
</evidence>
<accession>A0A7G2CU23</accession>